<dbReference type="Proteomes" id="UP001410795">
    <property type="component" value="Unassembled WGS sequence"/>
</dbReference>
<protein>
    <submittedName>
        <fullName evidence="2">Uncharacterized protein</fullName>
    </submittedName>
</protein>
<keyword evidence="3" id="KW-1185">Reference proteome</keyword>
<sequence length="156" mass="16494">MPAVLPQIVLEAVSADTLIATVNGDKITAAPIARAEVPKTVTELVARLGTPTRVEVRELDGTVHADILTPPPPAADDPATGESDTTRRSLPALAEFTADGYVPGEDVAIAMIVRHTSADHTGRARALLDRAELPDRPGELILLGRISETLSIHRTD</sequence>
<evidence type="ECO:0000313" key="3">
    <source>
        <dbReference type="Proteomes" id="UP001410795"/>
    </source>
</evidence>
<evidence type="ECO:0000313" key="2">
    <source>
        <dbReference type="EMBL" id="GAA3664114.1"/>
    </source>
</evidence>
<organism evidence="2 3">
    <name type="scientific">Microbacterium marinilacus</name>
    <dbReference type="NCBI Taxonomy" id="415209"/>
    <lineage>
        <taxon>Bacteria</taxon>
        <taxon>Bacillati</taxon>
        <taxon>Actinomycetota</taxon>
        <taxon>Actinomycetes</taxon>
        <taxon>Micrococcales</taxon>
        <taxon>Microbacteriaceae</taxon>
        <taxon>Microbacterium</taxon>
    </lineage>
</organism>
<dbReference type="EMBL" id="BAAAYV010000016">
    <property type="protein sequence ID" value="GAA3664114.1"/>
    <property type="molecule type" value="Genomic_DNA"/>
</dbReference>
<proteinExistence type="predicted"/>
<reference evidence="3" key="1">
    <citation type="journal article" date="2019" name="Int. J. Syst. Evol. Microbiol.">
        <title>The Global Catalogue of Microorganisms (GCM) 10K type strain sequencing project: providing services to taxonomists for standard genome sequencing and annotation.</title>
        <authorList>
            <consortium name="The Broad Institute Genomics Platform"/>
            <consortium name="The Broad Institute Genome Sequencing Center for Infectious Disease"/>
            <person name="Wu L."/>
            <person name="Ma J."/>
        </authorList>
    </citation>
    <scope>NUCLEOTIDE SEQUENCE [LARGE SCALE GENOMIC DNA]</scope>
    <source>
        <strain evidence="3">JCM 16546</strain>
    </source>
</reference>
<comment type="caution">
    <text evidence="2">The sequence shown here is derived from an EMBL/GenBank/DDBJ whole genome shotgun (WGS) entry which is preliminary data.</text>
</comment>
<feature type="region of interest" description="Disordered" evidence="1">
    <location>
        <begin position="65"/>
        <end position="88"/>
    </location>
</feature>
<gene>
    <name evidence="2" type="ORF">GCM10022202_27590</name>
</gene>
<name>A0ABP7BLE2_9MICO</name>
<accession>A0ABP7BLE2</accession>
<evidence type="ECO:0000256" key="1">
    <source>
        <dbReference type="SAM" id="MobiDB-lite"/>
    </source>
</evidence>